<evidence type="ECO:0000259" key="1">
    <source>
        <dbReference type="Pfam" id="PF07238"/>
    </source>
</evidence>
<dbReference type="KEGG" id="ptaw:DW352_03230"/>
<feature type="domain" description="PilZ" evidence="1">
    <location>
        <begin position="132"/>
        <end position="208"/>
    </location>
</feature>
<accession>A0A345ZRR9</accession>
<keyword evidence="3" id="KW-1185">Reference proteome</keyword>
<dbReference type="SUPFAM" id="SSF141371">
    <property type="entry name" value="PilZ domain-like"/>
    <property type="match status" value="1"/>
</dbReference>
<protein>
    <submittedName>
        <fullName evidence="2">PilZ domain-containing protein</fullName>
    </submittedName>
</protein>
<dbReference type="Pfam" id="PF07238">
    <property type="entry name" value="PilZ"/>
    <property type="match status" value="1"/>
</dbReference>
<evidence type="ECO:0000313" key="2">
    <source>
        <dbReference type="EMBL" id="AXK79616.1"/>
    </source>
</evidence>
<sequence>MPQARLDIHDIAFLDDVAFVDRRSEPRIIVSIAARYALANRIDPRGNRREFSCRIVNVSPSAMTLVVPVLGTVGERVIVRCDEFGKQEGSILRTLDRSFVMKMTAGDEERAKFGAKIEWYEKNKNHDIHDSRAHKRIIPNDPRSVLILADGTQMECFVIDMSISGVAVSADIKPAIGTPLAVGKVVGRVVRHRQDGFAVQFIHLQDYDALEARLIQS</sequence>
<proteinExistence type="predicted"/>
<dbReference type="OrthoDB" id="7991169at2"/>
<name>A0A345ZRR9_9HYPH</name>
<organism evidence="2 3">
    <name type="scientific">Pseudolabrys taiwanensis</name>
    <dbReference type="NCBI Taxonomy" id="331696"/>
    <lineage>
        <taxon>Bacteria</taxon>
        <taxon>Pseudomonadati</taxon>
        <taxon>Pseudomonadota</taxon>
        <taxon>Alphaproteobacteria</taxon>
        <taxon>Hyphomicrobiales</taxon>
        <taxon>Xanthobacteraceae</taxon>
        <taxon>Pseudolabrys</taxon>
    </lineage>
</organism>
<dbReference type="EMBL" id="CP031417">
    <property type="protein sequence ID" value="AXK79616.1"/>
    <property type="molecule type" value="Genomic_DNA"/>
</dbReference>
<dbReference type="Proteomes" id="UP000254889">
    <property type="component" value="Chromosome"/>
</dbReference>
<evidence type="ECO:0000313" key="3">
    <source>
        <dbReference type="Proteomes" id="UP000254889"/>
    </source>
</evidence>
<gene>
    <name evidence="2" type="ORF">DW352_03230</name>
</gene>
<reference evidence="2 3" key="1">
    <citation type="submission" date="2018-07" db="EMBL/GenBank/DDBJ databases">
        <authorList>
            <person name="Quirk P.G."/>
            <person name="Krulwich T.A."/>
        </authorList>
    </citation>
    <scope>NUCLEOTIDE SEQUENCE [LARGE SCALE GENOMIC DNA]</scope>
    <source>
        <strain evidence="2 3">CC-BB4</strain>
    </source>
</reference>
<dbReference type="InterPro" id="IPR009875">
    <property type="entry name" value="PilZ_domain"/>
</dbReference>
<dbReference type="GO" id="GO:0035438">
    <property type="term" value="F:cyclic-di-GMP binding"/>
    <property type="evidence" value="ECO:0007669"/>
    <property type="project" value="InterPro"/>
</dbReference>
<dbReference type="RefSeq" id="WP_115688483.1">
    <property type="nucleotide sequence ID" value="NZ_CP031417.1"/>
</dbReference>
<dbReference type="AlphaFoldDB" id="A0A345ZRR9"/>